<dbReference type="Pfam" id="PF00106">
    <property type="entry name" value="adh_short"/>
    <property type="match status" value="1"/>
</dbReference>
<evidence type="ECO:0000256" key="2">
    <source>
        <dbReference type="ARBA" id="ARBA00023002"/>
    </source>
</evidence>
<protein>
    <submittedName>
        <fullName evidence="3">SDR family oxidoreductase</fullName>
    </submittedName>
</protein>
<sequence length="245" mass="26676">MLRGKRAVITGGGKGFGQALCVWLAREGVEVHFSARLAEEIQDTCSIISAEGGTANGYICDLTRPESLSQFSSQLLNSDKPVDILILNAAQWLSGTLDNQPVTEIINTVSSGLTGSILLTQALLPALRRSDSADIVSIISSCGIPNFTDSIAHPAFFASKHGLSGFTTKLSQQLSEENIRVTGLYPPDFELTGLDTFVDDQSRMGERLMNGRSVWETIHFVLKQPRSCHISTIYFQGPTREDLEK</sequence>
<keyword evidence="4" id="KW-1185">Reference proteome</keyword>
<dbReference type="CDD" id="cd05233">
    <property type="entry name" value="SDR_c"/>
    <property type="match status" value="1"/>
</dbReference>
<dbReference type="PANTHER" id="PTHR44196:SF1">
    <property type="entry name" value="DEHYDROGENASE_REDUCTASE SDR FAMILY MEMBER 7B"/>
    <property type="match status" value="1"/>
</dbReference>
<gene>
    <name evidence="3" type="ORF">KYI95_20345</name>
</gene>
<dbReference type="PANTHER" id="PTHR44196">
    <property type="entry name" value="DEHYDROGENASE/REDUCTASE SDR FAMILY MEMBER 7B"/>
    <property type="match status" value="1"/>
</dbReference>
<evidence type="ECO:0000256" key="1">
    <source>
        <dbReference type="ARBA" id="ARBA00006484"/>
    </source>
</evidence>
<dbReference type="InterPro" id="IPR002347">
    <property type="entry name" value="SDR_fam"/>
</dbReference>
<proteinExistence type="inferred from homology"/>
<reference evidence="3 4" key="1">
    <citation type="submission" date="2021-07" db="EMBL/GenBank/DDBJ databases">
        <title>A novel phosphonate cluster across the Pantoea species complex is important for pathogenicity in onion.</title>
        <authorList>
            <person name="Zhao M."/>
            <person name="Stice S."/>
            <person name="Shin G.Y."/>
            <person name="Coutinho T."/>
            <person name="Gitaitis R."/>
            <person name="Kvitko B."/>
            <person name="Dutta B."/>
        </authorList>
    </citation>
    <scope>NUCLEOTIDE SEQUENCE [LARGE SCALE GENOMIC DNA]</scope>
    <source>
        <strain evidence="3 4">BD 382</strain>
    </source>
</reference>
<evidence type="ECO:0000313" key="4">
    <source>
        <dbReference type="Proteomes" id="UP001197236"/>
    </source>
</evidence>
<organism evidence="3 4">
    <name type="scientific">Pantoea allii</name>
    <dbReference type="NCBI Taxonomy" id="574096"/>
    <lineage>
        <taxon>Bacteria</taxon>
        <taxon>Pseudomonadati</taxon>
        <taxon>Pseudomonadota</taxon>
        <taxon>Gammaproteobacteria</taxon>
        <taxon>Enterobacterales</taxon>
        <taxon>Erwiniaceae</taxon>
        <taxon>Pantoea</taxon>
    </lineage>
</organism>
<dbReference type="RefSeq" id="WP_218996103.1">
    <property type="nucleotide sequence ID" value="NZ_JAHVXU010000017.1"/>
</dbReference>
<comment type="caution">
    <text evidence="3">The sequence shown here is derived from an EMBL/GenBank/DDBJ whole genome shotgun (WGS) entry which is preliminary data.</text>
</comment>
<evidence type="ECO:0000313" key="3">
    <source>
        <dbReference type="EMBL" id="MBW1259526.1"/>
    </source>
</evidence>
<keyword evidence="2" id="KW-0560">Oxidoreductase</keyword>
<name>A0ABS6VJN2_9GAMM</name>
<dbReference type="EMBL" id="JAHVXZ010000017">
    <property type="protein sequence ID" value="MBW1259526.1"/>
    <property type="molecule type" value="Genomic_DNA"/>
</dbReference>
<dbReference type="Proteomes" id="UP001197236">
    <property type="component" value="Unassembled WGS sequence"/>
</dbReference>
<accession>A0ABS6VJN2</accession>
<comment type="similarity">
    <text evidence="1">Belongs to the short-chain dehydrogenases/reductases (SDR) family.</text>
</comment>